<sequence length="87" mass="9509">MVYYDPEFKAPTVQEHEKASGTYVDPKISSDAALPTGHQTISVTTHGASFWAKTTRIDTQLPDGTKKAYFLKAGLTPSPCINNCYKA</sequence>
<comment type="caution">
    <text evidence="1">The sequence shown here is derived from an EMBL/GenBank/DDBJ whole genome shotgun (WGS) entry which is preliminary data.</text>
</comment>
<protein>
    <submittedName>
        <fullName evidence="1">Uncharacterized protein</fullName>
    </submittedName>
</protein>
<dbReference type="EMBL" id="JBEFKJ010000016">
    <property type="protein sequence ID" value="KAL2041703.1"/>
    <property type="molecule type" value="Genomic_DNA"/>
</dbReference>
<name>A0ABR4A9E3_9LECA</name>
<reference evidence="1 2" key="1">
    <citation type="submission" date="2024-09" db="EMBL/GenBank/DDBJ databases">
        <title>Rethinking Asexuality: The Enigmatic Case of Functional Sexual Genes in Lepraria (Stereocaulaceae).</title>
        <authorList>
            <person name="Doellman M."/>
            <person name="Sun Y."/>
            <person name="Barcenas-Pena A."/>
            <person name="Lumbsch H.T."/>
            <person name="Grewe F."/>
        </authorList>
    </citation>
    <scope>NUCLEOTIDE SEQUENCE [LARGE SCALE GENOMIC DNA]</scope>
    <source>
        <strain evidence="1 2">Mercado 3170</strain>
    </source>
</reference>
<proteinExistence type="predicted"/>
<evidence type="ECO:0000313" key="2">
    <source>
        <dbReference type="Proteomes" id="UP001590950"/>
    </source>
</evidence>
<accession>A0ABR4A9E3</accession>
<dbReference type="Proteomes" id="UP001590950">
    <property type="component" value="Unassembled WGS sequence"/>
</dbReference>
<gene>
    <name evidence="1" type="ORF">N7G274_005487</name>
</gene>
<evidence type="ECO:0000313" key="1">
    <source>
        <dbReference type="EMBL" id="KAL2041703.1"/>
    </source>
</evidence>
<keyword evidence="2" id="KW-1185">Reference proteome</keyword>
<organism evidence="1 2">
    <name type="scientific">Stereocaulon virgatum</name>
    <dbReference type="NCBI Taxonomy" id="373712"/>
    <lineage>
        <taxon>Eukaryota</taxon>
        <taxon>Fungi</taxon>
        <taxon>Dikarya</taxon>
        <taxon>Ascomycota</taxon>
        <taxon>Pezizomycotina</taxon>
        <taxon>Lecanoromycetes</taxon>
        <taxon>OSLEUM clade</taxon>
        <taxon>Lecanoromycetidae</taxon>
        <taxon>Lecanorales</taxon>
        <taxon>Lecanorineae</taxon>
        <taxon>Stereocaulaceae</taxon>
        <taxon>Stereocaulon</taxon>
    </lineage>
</organism>